<reference evidence="1" key="1">
    <citation type="submission" date="2019-08" db="EMBL/GenBank/DDBJ databases">
        <authorList>
            <person name="Kucharzyk K."/>
            <person name="Murdoch R.W."/>
            <person name="Higgins S."/>
            <person name="Loffler F."/>
        </authorList>
    </citation>
    <scope>NUCLEOTIDE SEQUENCE</scope>
</reference>
<proteinExistence type="predicted"/>
<gene>
    <name evidence="1" type="ORF">SDC9_53693</name>
</gene>
<name>A0A644WUM3_9ZZZZ</name>
<accession>A0A644WUM3</accession>
<organism evidence="1">
    <name type="scientific">bioreactor metagenome</name>
    <dbReference type="NCBI Taxonomy" id="1076179"/>
    <lineage>
        <taxon>unclassified sequences</taxon>
        <taxon>metagenomes</taxon>
        <taxon>ecological metagenomes</taxon>
    </lineage>
</organism>
<comment type="caution">
    <text evidence="1">The sequence shown here is derived from an EMBL/GenBank/DDBJ whole genome shotgun (WGS) entry which is preliminary data.</text>
</comment>
<sequence length="122" mass="13584">MNNLLIDSRPFPRGQNHNQFLSVIAVYISETERGQKGFFPDAAPLVISAHAFYGQIQSVITAEAVVIAFVAVERDPFIGKARQQYAPLRQRHAFLRRGTVPGKVVEPVDPADFKLPVLLREG</sequence>
<dbReference type="AlphaFoldDB" id="A0A644WUM3"/>
<evidence type="ECO:0000313" key="1">
    <source>
        <dbReference type="EMBL" id="MPM07387.1"/>
    </source>
</evidence>
<protein>
    <submittedName>
        <fullName evidence="1">Uncharacterized protein</fullName>
    </submittedName>
</protein>
<dbReference type="EMBL" id="VSSQ01001330">
    <property type="protein sequence ID" value="MPM07387.1"/>
    <property type="molecule type" value="Genomic_DNA"/>
</dbReference>